<feature type="chain" id="PRO_5035777375" description="Lipoprotein" evidence="2">
    <location>
        <begin position="27"/>
        <end position="310"/>
    </location>
</feature>
<dbReference type="AlphaFoldDB" id="A0A8T4IMG5"/>
<protein>
    <recommendedName>
        <fullName evidence="5">Lipoprotein</fullName>
    </recommendedName>
</protein>
<evidence type="ECO:0008006" key="5">
    <source>
        <dbReference type="Google" id="ProtNLM"/>
    </source>
</evidence>
<sequence length="310" mass="33588">MRARLAAVTVAAAYCAALTATVTGCAGTAPAPGTGEGGGPASPAPPPAPTQEVKELTLPLDAYTLGAPEMARITVAQDRLIGACMARAGLDWPRLPAREERVWPHRGRYGLIEPEPAARYGYHPLPDPHSEATEAWLARREAKLSPEQRTAAYGAAAEKDKAGNDGEGSSAGCEREAERALLRGVPKADFELVDEISADTYDRSRRAPAVTKAFARWSACMRDRGFDYADPTAANDDARWRRTAKKPSRAEIATARADVACKRATSLVGVWWRTEAAYQKRQLRAHADDLADVREARDRYLANVARHENT</sequence>
<evidence type="ECO:0000313" key="4">
    <source>
        <dbReference type="Proteomes" id="UP000675554"/>
    </source>
</evidence>
<reference evidence="3" key="1">
    <citation type="submission" date="2021-04" db="EMBL/GenBank/DDBJ databases">
        <title>Sequencing of actinobacteria type strains.</title>
        <authorList>
            <person name="Nguyen G.-S."/>
            <person name="Wentzel A."/>
        </authorList>
    </citation>
    <scope>NUCLEOTIDE SEQUENCE</scope>
    <source>
        <strain evidence="3">DSM 42095</strain>
    </source>
</reference>
<evidence type="ECO:0000256" key="2">
    <source>
        <dbReference type="SAM" id="SignalP"/>
    </source>
</evidence>
<organism evidence="3 4">
    <name type="scientific">Streptomyces daliensis</name>
    <dbReference type="NCBI Taxonomy" id="299421"/>
    <lineage>
        <taxon>Bacteria</taxon>
        <taxon>Bacillati</taxon>
        <taxon>Actinomycetota</taxon>
        <taxon>Actinomycetes</taxon>
        <taxon>Kitasatosporales</taxon>
        <taxon>Streptomycetaceae</taxon>
        <taxon>Streptomyces</taxon>
    </lineage>
</organism>
<evidence type="ECO:0000256" key="1">
    <source>
        <dbReference type="SAM" id="MobiDB-lite"/>
    </source>
</evidence>
<proteinExistence type="predicted"/>
<dbReference type="Proteomes" id="UP000675554">
    <property type="component" value="Unassembled WGS sequence"/>
</dbReference>
<dbReference type="EMBL" id="JAGSMN010000162">
    <property type="protein sequence ID" value="MBR7673068.1"/>
    <property type="molecule type" value="Genomic_DNA"/>
</dbReference>
<gene>
    <name evidence="3" type="ORF">KDA82_08575</name>
</gene>
<feature type="signal peptide" evidence="2">
    <location>
        <begin position="1"/>
        <end position="26"/>
    </location>
</feature>
<comment type="caution">
    <text evidence="3">The sequence shown here is derived from an EMBL/GenBank/DDBJ whole genome shotgun (WGS) entry which is preliminary data.</text>
</comment>
<feature type="region of interest" description="Disordered" evidence="1">
    <location>
        <begin position="147"/>
        <end position="177"/>
    </location>
</feature>
<name>A0A8T4IMG5_9ACTN</name>
<dbReference type="PROSITE" id="PS51257">
    <property type="entry name" value="PROKAR_LIPOPROTEIN"/>
    <property type="match status" value="1"/>
</dbReference>
<accession>A0A8T4IMG5</accession>
<keyword evidence="2" id="KW-0732">Signal</keyword>
<evidence type="ECO:0000313" key="3">
    <source>
        <dbReference type="EMBL" id="MBR7673068.1"/>
    </source>
</evidence>
<keyword evidence="4" id="KW-1185">Reference proteome</keyword>